<organism evidence="2 3">
    <name type="scientific">Mycena chlorophos</name>
    <name type="common">Agaric fungus</name>
    <name type="synonym">Agaricus chlorophos</name>
    <dbReference type="NCBI Taxonomy" id="658473"/>
    <lineage>
        <taxon>Eukaryota</taxon>
        <taxon>Fungi</taxon>
        <taxon>Dikarya</taxon>
        <taxon>Basidiomycota</taxon>
        <taxon>Agaricomycotina</taxon>
        <taxon>Agaricomycetes</taxon>
        <taxon>Agaricomycetidae</taxon>
        <taxon>Agaricales</taxon>
        <taxon>Marasmiineae</taxon>
        <taxon>Mycenaceae</taxon>
        <taxon>Mycena</taxon>
    </lineage>
</organism>
<keyword evidence="3" id="KW-1185">Reference proteome</keyword>
<sequence length="175" mass="18984">MYKRAAPFSLELESRDRSWKVYRANDRRERRLAFCAAALLHDELSDKQWRWLRAMRHNRQRQIALRPGASLERKLQYCADCCHACGGFADVSAKACKNPDHPPPTPTYPDDTDRVGTTLSLAAAPAGDADVVSSSGGWPGIPPAASGLGWGSPSQRSPSPNPGPSGFRLAGSLLG</sequence>
<feature type="region of interest" description="Disordered" evidence="1">
    <location>
        <begin position="126"/>
        <end position="175"/>
    </location>
</feature>
<dbReference type="EMBL" id="DF847716">
    <property type="protein sequence ID" value="GAT52311.1"/>
    <property type="molecule type" value="Genomic_DNA"/>
</dbReference>
<accession>A0ABQ0LMG8</accession>
<gene>
    <name evidence="2" type="ORF">MCHLO_09375</name>
</gene>
<proteinExistence type="predicted"/>
<dbReference type="Proteomes" id="UP000815677">
    <property type="component" value="Unassembled WGS sequence"/>
</dbReference>
<reference evidence="2" key="1">
    <citation type="submission" date="2014-09" db="EMBL/GenBank/DDBJ databases">
        <title>Genome sequence of the luminous mushroom Mycena chlorophos for searching fungal bioluminescence genes.</title>
        <authorList>
            <person name="Tanaka Y."/>
            <person name="Kasuga D."/>
            <person name="Oba Y."/>
            <person name="Hase S."/>
            <person name="Sato K."/>
            <person name="Oba Y."/>
            <person name="Sakakibara Y."/>
        </authorList>
    </citation>
    <scope>NUCLEOTIDE SEQUENCE</scope>
</reference>
<evidence type="ECO:0000256" key="1">
    <source>
        <dbReference type="SAM" id="MobiDB-lite"/>
    </source>
</evidence>
<evidence type="ECO:0000313" key="2">
    <source>
        <dbReference type="EMBL" id="GAT52311.1"/>
    </source>
</evidence>
<name>A0ABQ0LMG8_MYCCL</name>
<evidence type="ECO:0000313" key="3">
    <source>
        <dbReference type="Proteomes" id="UP000815677"/>
    </source>
</evidence>
<protein>
    <submittedName>
        <fullName evidence="2">Uncharacterized protein</fullName>
    </submittedName>
</protein>